<feature type="compositionally biased region" description="Basic and acidic residues" evidence="1">
    <location>
        <begin position="156"/>
        <end position="180"/>
    </location>
</feature>
<dbReference type="Proteomes" id="UP001152747">
    <property type="component" value="Unassembled WGS sequence"/>
</dbReference>
<keyword evidence="2" id="KW-0732">Signal</keyword>
<comment type="caution">
    <text evidence="3">The sequence shown here is derived from an EMBL/GenBank/DDBJ whole genome shotgun (WGS) entry which is preliminary data.</text>
</comment>
<feature type="region of interest" description="Disordered" evidence="1">
    <location>
        <begin position="93"/>
        <end position="211"/>
    </location>
</feature>
<evidence type="ECO:0000256" key="1">
    <source>
        <dbReference type="SAM" id="MobiDB-lite"/>
    </source>
</evidence>
<evidence type="ECO:0000313" key="3">
    <source>
        <dbReference type="EMBL" id="CAI5438974.1"/>
    </source>
</evidence>
<evidence type="ECO:0000256" key="2">
    <source>
        <dbReference type="SAM" id="SignalP"/>
    </source>
</evidence>
<proteinExistence type="predicted"/>
<protein>
    <submittedName>
        <fullName evidence="3">Uncharacterized protein</fullName>
    </submittedName>
</protein>
<keyword evidence="4" id="KW-1185">Reference proteome</keyword>
<organism evidence="3 4">
    <name type="scientific">Caenorhabditis angaria</name>
    <dbReference type="NCBI Taxonomy" id="860376"/>
    <lineage>
        <taxon>Eukaryota</taxon>
        <taxon>Metazoa</taxon>
        <taxon>Ecdysozoa</taxon>
        <taxon>Nematoda</taxon>
        <taxon>Chromadorea</taxon>
        <taxon>Rhabditida</taxon>
        <taxon>Rhabditina</taxon>
        <taxon>Rhabditomorpha</taxon>
        <taxon>Rhabditoidea</taxon>
        <taxon>Rhabditidae</taxon>
        <taxon>Peloderinae</taxon>
        <taxon>Caenorhabditis</taxon>
    </lineage>
</organism>
<feature type="signal peptide" evidence="2">
    <location>
        <begin position="1"/>
        <end position="27"/>
    </location>
</feature>
<name>A0A9P1I621_9PELO</name>
<feature type="compositionally biased region" description="Basic and acidic residues" evidence="1">
    <location>
        <begin position="117"/>
        <end position="130"/>
    </location>
</feature>
<accession>A0A9P1I621</accession>
<sequence length="211" mass="24402">MFNLLIKYLSLLLKLTVILTIFIQCQSKKKKSGSTTKSNESVTNPICYDNRETASTPVLLRKSRSRKKRITREEHLKQLAEISKMISKRDMEKKKLPELELQETQQETEKEEVESSEIAKSEKKEKEKITSEGNGSIVEDVGEVELIARRRMSSQTRKEIRKKAEEMARRRQQNDRKRLQISDLQSPDDTMKDVSSIKEEDRAGSGEKATN</sequence>
<feature type="chain" id="PRO_5040421727" evidence="2">
    <location>
        <begin position="28"/>
        <end position="211"/>
    </location>
</feature>
<dbReference type="EMBL" id="CANHGI010000001">
    <property type="protein sequence ID" value="CAI5438974.1"/>
    <property type="molecule type" value="Genomic_DNA"/>
</dbReference>
<gene>
    <name evidence="3" type="ORF">CAMP_LOCUS1611</name>
</gene>
<reference evidence="3" key="1">
    <citation type="submission" date="2022-11" db="EMBL/GenBank/DDBJ databases">
        <authorList>
            <person name="Kikuchi T."/>
        </authorList>
    </citation>
    <scope>NUCLEOTIDE SEQUENCE</scope>
    <source>
        <strain evidence="3">PS1010</strain>
    </source>
</reference>
<evidence type="ECO:0000313" key="4">
    <source>
        <dbReference type="Proteomes" id="UP001152747"/>
    </source>
</evidence>
<feature type="compositionally biased region" description="Basic and acidic residues" evidence="1">
    <location>
        <begin position="189"/>
        <end position="211"/>
    </location>
</feature>
<dbReference type="AlphaFoldDB" id="A0A9P1I621"/>